<proteinExistence type="predicted"/>
<gene>
    <name evidence="2" type="ORF">NDM98_19770</name>
</gene>
<accession>A0ABT0XQD1</accession>
<dbReference type="InterPro" id="IPR000182">
    <property type="entry name" value="GNAT_dom"/>
</dbReference>
<dbReference type="Pfam" id="PF13527">
    <property type="entry name" value="Acetyltransf_9"/>
    <property type="match status" value="1"/>
</dbReference>
<name>A0ABT0XQD1_9BACI</name>
<reference evidence="2" key="1">
    <citation type="submission" date="2022-06" db="EMBL/GenBank/DDBJ databases">
        <title>Alkalicoccobacillus porphyridii sp. nov., isolated from a marine red alga, Porphyridium purpureum and reclassification of Shouchella plakortidis and Shouchella gibsonii as Alkalicoccobacillus plakortidis comb. nov. and Alkalicoccobacillus gibsonii comb. nov.</title>
        <authorList>
            <person name="Kim K.H."/>
            <person name="Lee J.K."/>
            <person name="Han D.M."/>
            <person name="Baek J.H."/>
            <person name="Jeon C.O."/>
        </authorList>
    </citation>
    <scope>NUCLEOTIDE SEQUENCE</scope>
    <source>
        <strain evidence="2">DSM 19153</strain>
    </source>
</reference>
<dbReference type="Proteomes" id="UP001203665">
    <property type="component" value="Unassembled WGS sequence"/>
</dbReference>
<sequence length="294" mass="34028">MENLNLVTGYRKDEKLRNSFNHLAQTTFQIDFSKWFNKGYWNDKYVPYSFANNDGDIIANASIFKMNIVIDNVSHNAIQIGTVMTDARYSNKGLAKILMNKIIDSQKDDCDFFYLFANESVLEFYPKFGFSRVDESEYSLVVTNSSLKGATKNNVRKLSVDTDIRLLEAITKNRYPNKSKINVINNEELLMFYFLVIFPESIYYISELESVVIMEHEEHTLHIFDIISTKELDISAVLDNVINEKIEQVIFHFEPDNIKGLQVKKVQSDDDALFYLSDSPLLDGHFKFPITSHC</sequence>
<organism evidence="2 3">
    <name type="scientific">Alkalicoccobacillus plakortidis</name>
    <dbReference type="NCBI Taxonomy" id="444060"/>
    <lineage>
        <taxon>Bacteria</taxon>
        <taxon>Bacillati</taxon>
        <taxon>Bacillota</taxon>
        <taxon>Bacilli</taxon>
        <taxon>Bacillales</taxon>
        <taxon>Bacillaceae</taxon>
        <taxon>Alkalicoccobacillus</taxon>
    </lineage>
</organism>
<feature type="domain" description="N-acetyltransferase" evidence="1">
    <location>
        <begin position="7"/>
        <end position="148"/>
    </location>
</feature>
<comment type="caution">
    <text evidence="2">The sequence shown here is derived from an EMBL/GenBank/DDBJ whole genome shotgun (WGS) entry which is preliminary data.</text>
</comment>
<keyword evidence="3" id="KW-1185">Reference proteome</keyword>
<dbReference type="SUPFAM" id="SSF55729">
    <property type="entry name" value="Acyl-CoA N-acyltransferases (Nat)"/>
    <property type="match status" value="1"/>
</dbReference>
<evidence type="ECO:0000313" key="2">
    <source>
        <dbReference type="EMBL" id="MCM2677459.1"/>
    </source>
</evidence>
<evidence type="ECO:0000259" key="1">
    <source>
        <dbReference type="PROSITE" id="PS51186"/>
    </source>
</evidence>
<protein>
    <submittedName>
        <fullName evidence="2">GNAT family N-acetyltransferase</fullName>
    </submittedName>
</protein>
<dbReference type="InterPro" id="IPR016181">
    <property type="entry name" value="Acyl_CoA_acyltransferase"/>
</dbReference>
<dbReference type="Gene3D" id="3.40.630.30">
    <property type="match status" value="1"/>
</dbReference>
<evidence type="ECO:0000313" key="3">
    <source>
        <dbReference type="Proteomes" id="UP001203665"/>
    </source>
</evidence>
<dbReference type="PROSITE" id="PS51186">
    <property type="entry name" value="GNAT"/>
    <property type="match status" value="1"/>
</dbReference>
<dbReference type="EMBL" id="JAMQJY010000004">
    <property type="protein sequence ID" value="MCM2677459.1"/>
    <property type="molecule type" value="Genomic_DNA"/>
</dbReference>
<dbReference type="RefSeq" id="WP_251611262.1">
    <property type="nucleotide sequence ID" value="NZ_JAMQJY010000004.1"/>
</dbReference>